<gene>
    <name evidence="3" type="ORF">C463_16681</name>
</gene>
<comment type="caution">
    <text evidence="3">The sequence shown here is derived from an EMBL/GenBank/DDBJ whole genome shotgun (WGS) entry which is preliminary data.</text>
</comment>
<dbReference type="Proteomes" id="UP000011586">
    <property type="component" value="Unassembled WGS sequence"/>
</dbReference>
<reference evidence="3 4" key="1">
    <citation type="journal article" date="2014" name="PLoS Genet.">
        <title>Phylogenetically driven sequencing of extremely halophilic archaea reveals strategies for static and dynamic osmo-response.</title>
        <authorList>
            <person name="Becker E.A."/>
            <person name="Seitzer P.M."/>
            <person name="Tritt A."/>
            <person name="Larsen D."/>
            <person name="Krusor M."/>
            <person name="Yao A.I."/>
            <person name="Wu D."/>
            <person name="Madern D."/>
            <person name="Eisen J.A."/>
            <person name="Darling A.E."/>
            <person name="Facciotti M.T."/>
        </authorList>
    </citation>
    <scope>NUCLEOTIDE SEQUENCE [LARGE SCALE GENOMIC DNA]</scope>
    <source>
        <strain evidence="3 4">DSM 19288</strain>
    </source>
</reference>
<evidence type="ECO:0000313" key="4">
    <source>
        <dbReference type="Proteomes" id="UP000011586"/>
    </source>
</evidence>
<dbReference type="PANTHER" id="PTHR36435:SF1">
    <property type="entry name" value="CAAX AMINO TERMINAL PROTEASE FAMILY PROTEIN"/>
    <property type="match status" value="1"/>
</dbReference>
<evidence type="ECO:0000256" key="1">
    <source>
        <dbReference type="SAM" id="Phobius"/>
    </source>
</evidence>
<keyword evidence="1" id="KW-0472">Membrane</keyword>
<feature type="transmembrane region" description="Helical" evidence="1">
    <location>
        <begin position="144"/>
        <end position="163"/>
    </location>
</feature>
<name>M0DY21_9EURY</name>
<feature type="transmembrane region" description="Helical" evidence="1">
    <location>
        <begin position="184"/>
        <end position="217"/>
    </location>
</feature>
<sequence>MAGQTQPFHRQLQIRTRCQSFASATILAAFGVIAGFISFILVDPVYAFIWSEWASLGNLLGGYGVQPGMGVVALAYIWWKDDYNPLDRIRTPTTEGIGWIVFGVLGYEIAVRGVTRLLPIFGLTHEGHNGEAATWQILVEQPELIIPGLVIMFVIMAPLEELLYRGVIHETLTGALGSRGRVLVSALLFGGIHVFLSGGFVSLLFTSIFGLILGAAYERTENLAVPILTHAGFWLVF</sequence>
<evidence type="ECO:0000313" key="3">
    <source>
        <dbReference type="EMBL" id="ELZ39698.1"/>
    </source>
</evidence>
<dbReference type="AlphaFoldDB" id="M0DY21"/>
<proteinExistence type="predicted"/>
<organism evidence="3 4">
    <name type="scientific">Halorubrum californiense DSM 19288</name>
    <dbReference type="NCBI Taxonomy" id="1227465"/>
    <lineage>
        <taxon>Archaea</taxon>
        <taxon>Methanobacteriati</taxon>
        <taxon>Methanobacteriota</taxon>
        <taxon>Stenosarchaea group</taxon>
        <taxon>Halobacteria</taxon>
        <taxon>Halobacteriales</taxon>
        <taxon>Haloferacaceae</taxon>
        <taxon>Halorubrum</taxon>
    </lineage>
</organism>
<dbReference type="InterPro" id="IPR003675">
    <property type="entry name" value="Rce1/LyrA-like_dom"/>
</dbReference>
<dbReference type="Pfam" id="PF02517">
    <property type="entry name" value="Rce1-like"/>
    <property type="match status" value="1"/>
</dbReference>
<dbReference type="STRING" id="1227465.C463_16681"/>
<keyword evidence="4" id="KW-1185">Reference proteome</keyword>
<dbReference type="GO" id="GO:0004175">
    <property type="term" value="F:endopeptidase activity"/>
    <property type="evidence" value="ECO:0007669"/>
    <property type="project" value="UniProtKB-ARBA"/>
</dbReference>
<evidence type="ECO:0000259" key="2">
    <source>
        <dbReference type="Pfam" id="PF02517"/>
    </source>
</evidence>
<accession>M0DY21</accession>
<feature type="transmembrane region" description="Helical" evidence="1">
    <location>
        <begin position="99"/>
        <end position="124"/>
    </location>
</feature>
<dbReference type="GO" id="GO:0080120">
    <property type="term" value="P:CAAX-box protein maturation"/>
    <property type="evidence" value="ECO:0007669"/>
    <property type="project" value="UniProtKB-ARBA"/>
</dbReference>
<dbReference type="PANTHER" id="PTHR36435">
    <property type="entry name" value="SLR1288 PROTEIN"/>
    <property type="match status" value="1"/>
</dbReference>
<keyword evidence="1" id="KW-1133">Transmembrane helix</keyword>
<dbReference type="InterPro" id="IPR052710">
    <property type="entry name" value="CAAX_protease"/>
</dbReference>
<keyword evidence="1" id="KW-0812">Transmembrane</keyword>
<dbReference type="OrthoDB" id="275779at2157"/>
<feature type="transmembrane region" description="Helical" evidence="1">
    <location>
        <begin position="61"/>
        <end position="79"/>
    </location>
</feature>
<dbReference type="RefSeq" id="WP_008445948.1">
    <property type="nucleotide sequence ID" value="NZ_AOJK01000076.1"/>
</dbReference>
<dbReference type="EMBL" id="AOJK01000076">
    <property type="protein sequence ID" value="ELZ39698.1"/>
    <property type="molecule type" value="Genomic_DNA"/>
</dbReference>
<feature type="transmembrane region" description="Helical" evidence="1">
    <location>
        <begin position="21"/>
        <end position="41"/>
    </location>
</feature>
<feature type="domain" description="CAAX prenyl protease 2/Lysostaphin resistance protein A-like" evidence="2">
    <location>
        <begin position="145"/>
        <end position="233"/>
    </location>
</feature>
<protein>
    <recommendedName>
        <fullName evidence="2">CAAX prenyl protease 2/Lysostaphin resistance protein A-like domain-containing protein</fullName>
    </recommendedName>
</protein>